<dbReference type="Proteomes" id="UP000663848">
    <property type="component" value="Unassembled WGS sequence"/>
</dbReference>
<name>A0A822BM11_9BILA</name>
<protein>
    <submittedName>
        <fullName evidence="1">Uncharacterized protein</fullName>
    </submittedName>
</protein>
<dbReference type="AlphaFoldDB" id="A0A822BM11"/>
<gene>
    <name evidence="1" type="ORF">QYT958_LOCUS40518</name>
</gene>
<feature type="non-terminal residue" evidence="1">
    <location>
        <position position="72"/>
    </location>
</feature>
<comment type="caution">
    <text evidence="1">The sequence shown here is derived from an EMBL/GenBank/DDBJ whole genome shotgun (WGS) entry which is preliminary data.</text>
</comment>
<accession>A0A822BM11</accession>
<evidence type="ECO:0000313" key="1">
    <source>
        <dbReference type="EMBL" id="CAF5028863.1"/>
    </source>
</evidence>
<sequence length="72" mass="8259">MALDLAMTSQLAPYDDEEEIQLMDTDLTNLQGEEQFVNTTENVVNEEKQEENNDIDELEKTDDKIPSLLVIE</sequence>
<proteinExistence type="predicted"/>
<reference evidence="1" key="1">
    <citation type="submission" date="2021-02" db="EMBL/GenBank/DDBJ databases">
        <authorList>
            <person name="Nowell W R."/>
        </authorList>
    </citation>
    <scope>NUCLEOTIDE SEQUENCE</scope>
</reference>
<organism evidence="1 2">
    <name type="scientific">Rotaria socialis</name>
    <dbReference type="NCBI Taxonomy" id="392032"/>
    <lineage>
        <taxon>Eukaryota</taxon>
        <taxon>Metazoa</taxon>
        <taxon>Spiralia</taxon>
        <taxon>Gnathifera</taxon>
        <taxon>Rotifera</taxon>
        <taxon>Eurotatoria</taxon>
        <taxon>Bdelloidea</taxon>
        <taxon>Philodinida</taxon>
        <taxon>Philodinidae</taxon>
        <taxon>Rotaria</taxon>
    </lineage>
</organism>
<dbReference type="EMBL" id="CAJOBR010042086">
    <property type="protein sequence ID" value="CAF5028863.1"/>
    <property type="molecule type" value="Genomic_DNA"/>
</dbReference>
<evidence type="ECO:0000313" key="2">
    <source>
        <dbReference type="Proteomes" id="UP000663848"/>
    </source>
</evidence>